<sequence length="313" mass="34409">MDRVDGLGVVVTQQESTVSEYADRVAMLMRRADEALGRQATLLEAINYLGDLHDEYKPASLRKYFAALTWAVDAAVDLGQLGIEQEAVHRAALSCRPRPRPADAPTRTSAKKRKNVTKDDLGKVCTFLWQRGKLDDRLLVRLLVHGILLVLRPSEYSDAAIEGDLLTVRSRKTTNQRGLGDFRELDLAGISEDETASIEQLIADFATASQEQLDLLIDRLGHRLRRACIRLGIEPCALYTTRHQGIANLKAAGKSAPEIAAIAGHRSTRTANRSYAPRSSGWKHAATIGATVDMIDKVNARATPLQPASPKIR</sequence>
<dbReference type="GO" id="GO:0006310">
    <property type="term" value="P:DNA recombination"/>
    <property type="evidence" value="ECO:0007669"/>
    <property type="project" value="UniProtKB-KW"/>
</dbReference>
<evidence type="ECO:0000313" key="3">
    <source>
        <dbReference type="EMBL" id="KKB79418.1"/>
    </source>
</evidence>
<accession>A0A0F5LAP8</accession>
<evidence type="ECO:0000313" key="4">
    <source>
        <dbReference type="EMBL" id="SHF32445.1"/>
    </source>
</evidence>
<reference evidence="3 5" key="1">
    <citation type="submission" date="2015-03" db="EMBL/GenBank/DDBJ databases">
        <authorList>
            <person name="Hassan Y.I."/>
            <person name="Lepp D."/>
            <person name="Zhou T."/>
        </authorList>
    </citation>
    <scope>NUCLEOTIDE SEQUENCE [LARGE SCALE GENOMIC DNA]</scope>
    <source>
        <strain evidence="3 5">DSM 17137</strain>
    </source>
</reference>
<name>A0A0F5LAP8_9HYPH</name>
<dbReference type="EMBL" id="FQVC01000006">
    <property type="protein sequence ID" value="SHF32445.1"/>
    <property type="molecule type" value="Genomic_DNA"/>
</dbReference>
<dbReference type="AlphaFoldDB" id="A0A0F5LAP8"/>
<dbReference type="EMBL" id="LAJF01000112">
    <property type="protein sequence ID" value="KKB79418.1"/>
    <property type="molecule type" value="Genomic_DNA"/>
</dbReference>
<dbReference type="GO" id="GO:0003677">
    <property type="term" value="F:DNA binding"/>
    <property type="evidence" value="ECO:0007669"/>
    <property type="project" value="InterPro"/>
</dbReference>
<gene>
    <name evidence="4" type="ORF">SAMN02745223_02354</name>
    <name evidence="3" type="ORF">VW29_17825</name>
</gene>
<organism evidence="3 5">
    <name type="scientific">Devosia limi DSM 17137</name>
    <dbReference type="NCBI Taxonomy" id="1121477"/>
    <lineage>
        <taxon>Bacteria</taxon>
        <taxon>Pseudomonadati</taxon>
        <taxon>Pseudomonadota</taxon>
        <taxon>Alphaproteobacteria</taxon>
        <taxon>Hyphomicrobiales</taxon>
        <taxon>Devosiaceae</taxon>
        <taxon>Devosia</taxon>
    </lineage>
</organism>
<evidence type="ECO:0000313" key="6">
    <source>
        <dbReference type="Proteomes" id="UP000184533"/>
    </source>
</evidence>
<dbReference type="PATRIC" id="fig|1121477.3.peg.317"/>
<reference evidence="4 6" key="2">
    <citation type="submission" date="2016-11" db="EMBL/GenBank/DDBJ databases">
        <authorList>
            <person name="Jaros S."/>
            <person name="Januszkiewicz K."/>
            <person name="Wedrychowicz H."/>
        </authorList>
    </citation>
    <scope>NUCLEOTIDE SEQUENCE [LARGE SCALE GENOMIC DNA]</scope>
    <source>
        <strain evidence="4 6">DSM 17137</strain>
    </source>
</reference>
<dbReference type="SUPFAM" id="SSF56349">
    <property type="entry name" value="DNA breaking-rejoining enzymes"/>
    <property type="match status" value="1"/>
</dbReference>
<evidence type="ECO:0008006" key="7">
    <source>
        <dbReference type="Google" id="ProtNLM"/>
    </source>
</evidence>
<evidence type="ECO:0000256" key="1">
    <source>
        <dbReference type="ARBA" id="ARBA00023172"/>
    </source>
</evidence>
<dbReference type="Proteomes" id="UP000033608">
    <property type="component" value="Unassembled WGS sequence"/>
</dbReference>
<dbReference type="Proteomes" id="UP000184533">
    <property type="component" value="Unassembled WGS sequence"/>
</dbReference>
<keyword evidence="1" id="KW-0233">DNA recombination</keyword>
<protein>
    <recommendedName>
        <fullName evidence="7">Phage integrase family protein</fullName>
    </recommendedName>
</protein>
<keyword evidence="5" id="KW-1185">Reference proteome</keyword>
<dbReference type="InterPro" id="IPR011010">
    <property type="entry name" value="DNA_brk_join_enz"/>
</dbReference>
<evidence type="ECO:0000313" key="5">
    <source>
        <dbReference type="Proteomes" id="UP000033608"/>
    </source>
</evidence>
<feature type="region of interest" description="Disordered" evidence="2">
    <location>
        <begin position="96"/>
        <end position="115"/>
    </location>
</feature>
<dbReference type="Gene3D" id="1.10.443.10">
    <property type="entry name" value="Intergrase catalytic core"/>
    <property type="match status" value="1"/>
</dbReference>
<dbReference type="InterPro" id="IPR013762">
    <property type="entry name" value="Integrase-like_cat_sf"/>
</dbReference>
<evidence type="ECO:0000256" key="2">
    <source>
        <dbReference type="SAM" id="MobiDB-lite"/>
    </source>
</evidence>
<proteinExistence type="predicted"/>
<dbReference type="GO" id="GO:0015074">
    <property type="term" value="P:DNA integration"/>
    <property type="evidence" value="ECO:0007669"/>
    <property type="project" value="InterPro"/>
</dbReference>